<sequence length="60" mass="7024">MVKPVFELNVFHDNSFLNIKIPNFQRDNKAYIRNALIQEHEWVISLRETNRNGLGLGSII</sequence>
<accession>A0A0J1FLE1</accession>
<name>A0A0J1FLE1_9FIRM</name>
<comment type="caution">
    <text evidence="1">The sequence shown here is derived from an EMBL/GenBank/DDBJ whole genome shotgun (WGS) entry which is preliminary data.</text>
</comment>
<protein>
    <submittedName>
        <fullName evidence="1">Uncharacterized protein</fullName>
    </submittedName>
</protein>
<dbReference type="AlphaFoldDB" id="A0A0J1FLE1"/>
<dbReference type="Proteomes" id="UP000036356">
    <property type="component" value="Unassembled WGS sequence"/>
</dbReference>
<reference evidence="1 2" key="1">
    <citation type="submission" date="2015-06" db="EMBL/GenBank/DDBJ databases">
        <title>Draft genome of the moderately acidophilic sulfate reducer Candidatus Desulfosporosinus acididurans strain M1.</title>
        <authorList>
            <person name="Poehlein A."/>
            <person name="Petzsch P."/>
            <person name="Johnson B.D."/>
            <person name="Schloemann M."/>
            <person name="Daniel R."/>
            <person name="Muehling M."/>
        </authorList>
    </citation>
    <scope>NUCLEOTIDE SEQUENCE [LARGE SCALE GENOMIC DNA]</scope>
    <source>
        <strain evidence="1 2">M1</strain>
    </source>
</reference>
<gene>
    <name evidence="1" type="ORF">DEAC_c43210</name>
</gene>
<evidence type="ECO:0000313" key="1">
    <source>
        <dbReference type="EMBL" id="KLU63753.1"/>
    </source>
</evidence>
<organism evidence="1 2">
    <name type="scientific">Desulfosporosinus acididurans</name>
    <dbReference type="NCBI Taxonomy" id="476652"/>
    <lineage>
        <taxon>Bacteria</taxon>
        <taxon>Bacillati</taxon>
        <taxon>Bacillota</taxon>
        <taxon>Clostridia</taxon>
        <taxon>Eubacteriales</taxon>
        <taxon>Desulfitobacteriaceae</taxon>
        <taxon>Desulfosporosinus</taxon>
    </lineage>
</organism>
<proteinExistence type="predicted"/>
<dbReference type="PATRIC" id="fig|476652.3.peg.4584"/>
<evidence type="ECO:0000313" key="2">
    <source>
        <dbReference type="Proteomes" id="UP000036356"/>
    </source>
</evidence>
<dbReference type="EMBL" id="LDZY01000027">
    <property type="protein sequence ID" value="KLU63753.1"/>
    <property type="molecule type" value="Genomic_DNA"/>
</dbReference>
<keyword evidence="2" id="KW-1185">Reference proteome</keyword>